<dbReference type="EMBL" id="HF920637">
    <property type="protein sequence ID" value="CCV02560.1"/>
    <property type="molecule type" value="Genomic_DNA"/>
</dbReference>
<gene>
    <name evidence="2" type="primary">188R</name>
    <name evidence="2" type="ORF">IIV31_188R</name>
</gene>
<evidence type="ECO:0000259" key="1">
    <source>
        <dbReference type="Pfam" id="PF12299"/>
    </source>
</evidence>
<feature type="domain" description="DUF3627" evidence="1">
    <location>
        <begin position="1"/>
        <end position="30"/>
    </location>
</feature>
<proteinExistence type="predicted"/>
<dbReference type="Proteomes" id="UP000114278">
    <property type="component" value="Segment"/>
</dbReference>
<dbReference type="RefSeq" id="YP_009046802.1">
    <property type="nucleotide sequence ID" value="NC_024451.1"/>
</dbReference>
<dbReference type="Pfam" id="PF12299">
    <property type="entry name" value="DUF3627"/>
    <property type="match status" value="1"/>
</dbReference>
<dbReference type="GeneID" id="19738772"/>
<accession>A0A068QL95</accession>
<sequence length="66" mass="7703">MMILIDILCQPNPRNLFLRFKEKVDGDKEWCDGENEKFIYAGNNLGCPEDLEYKMITVFEDLVAIC</sequence>
<reference evidence="2 3" key="1">
    <citation type="journal article" date="2014" name="J. Gen. Virol.">
        <title>Genome sequence of a crustacean iridovirus, IIV31, isolated from the pill bug, Armadillidium vulgare.</title>
        <authorList>
            <person name="Piegu B."/>
            <person name="Guizard S."/>
            <person name="Yeping T."/>
            <person name="Cruaud C."/>
            <person name="Asgari S."/>
            <person name="Bideshi D.K."/>
            <person name="Federici B.A."/>
            <person name="Bigot Y."/>
        </authorList>
    </citation>
    <scope>NUCLEOTIDE SEQUENCE [LARGE SCALE GENOMIC DNA]</scope>
</reference>
<protein>
    <recommendedName>
        <fullName evidence="1">DUF3627 domain-containing protein</fullName>
    </recommendedName>
</protein>
<keyword evidence="3" id="KW-1185">Reference proteome</keyword>
<organism evidence="2 3">
    <name type="scientific">Armadillidium vulgare iridescent virus</name>
    <dbReference type="NCBI Taxonomy" id="72201"/>
    <lineage>
        <taxon>Viruses</taxon>
        <taxon>Varidnaviria</taxon>
        <taxon>Bamfordvirae</taxon>
        <taxon>Nucleocytoviricota</taxon>
        <taxon>Megaviricetes</taxon>
        <taxon>Pimascovirales</taxon>
        <taxon>Pimascovirales incertae sedis</taxon>
        <taxon>Iridoviridae</taxon>
        <taxon>Betairidovirinae</taxon>
        <taxon>Iridovirus</taxon>
        <taxon>Iridovirus armadillidium1</taxon>
        <taxon>Invertebrate iridescent virus 31</taxon>
    </lineage>
</organism>
<dbReference type="InterPro" id="IPR022549">
    <property type="entry name" value="DUF3627"/>
</dbReference>
<evidence type="ECO:0000313" key="2">
    <source>
        <dbReference type="EMBL" id="CCV02560.1"/>
    </source>
</evidence>
<dbReference type="KEGG" id="vg:19738772"/>
<name>A0A068QL95_9VIRU</name>
<evidence type="ECO:0000313" key="3">
    <source>
        <dbReference type="Proteomes" id="UP000114278"/>
    </source>
</evidence>